<sequence length="90" mass="10243">MPNTIIILYYVTDCQTNTTKILQIVDALGLINSLSLNISQKVFLKTFYLQDISCKFGLTIFKKDDVILTNGKFCVNEYVNENDEKLSALK</sequence>
<gene>
    <name evidence="1" type="ORF">SPELUC_LOCUS6400</name>
</gene>
<evidence type="ECO:0000313" key="2">
    <source>
        <dbReference type="Proteomes" id="UP000789366"/>
    </source>
</evidence>
<feature type="non-terminal residue" evidence="1">
    <location>
        <position position="90"/>
    </location>
</feature>
<proteinExistence type="predicted"/>
<dbReference type="Proteomes" id="UP000789366">
    <property type="component" value="Unassembled WGS sequence"/>
</dbReference>
<accession>A0ACA9MEH1</accession>
<protein>
    <submittedName>
        <fullName evidence="1">9419_t:CDS:1</fullName>
    </submittedName>
</protein>
<name>A0ACA9MEH1_9GLOM</name>
<comment type="caution">
    <text evidence="1">The sequence shown here is derived from an EMBL/GenBank/DDBJ whole genome shotgun (WGS) entry which is preliminary data.</text>
</comment>
<reference evidence="1" key="1">
    <citation type="submission" date="2021-06" db="EMBL/GenBank/DDBJ databases">
        <authorList>
            <person name="Kallberg Y."/>
            <person name="Tangrot J."/>
            <person name="Rosling A."/>
        </authorList>
    </citation>
    <scope>NUCLEOTIDE SEQUENCE</scope>
    <source>
        <strain evidence="1">28 12/20/2015</strain>
    </source>
</reference>
<keyword evidence="2" id="KW-1185">Reference proteome</keyword>
<organism evidence="1 2">
    <name type="scientific">Cetraspora pellucida</name>
    <dbReference type="NCBI Taxonomy" id="1433469"/>
    <lineage>
        <taxon>Eukaryota</taxon>
        <taxon>Fungi</taxon>
        <taxon>Fungi incertae sedis</taxon>
        <taxon>Mucoromycota</taxon>
        <taxon>Glomeromycotina</taxon>
        <taxon>Glomeromycetes</taxon>
        <taxon>Diversisporales</taxon>
        <taxon>Gigasporaceae</taxon>
        <taxon>Cetraspora</taxon>
    </lineage>
</organism>
<evidence type="ECO:0000313" key="1">
    <source>
        <dbReference type="EMBL" id="CAG8581906.1"/>
    </source>
</evidence>
<dbReference type="EMBL" id="CAJVPW010007523">
    <property type="protein sequence ID" value="CAG8581906.1"/>
    <property type="molecule type" value="Genomic_DNA"/>
</dbReference>